<dbReference type="InterPro" id="IPR006282">
    <property type="entry name" value="Thi_PPkinase"/>
</dbReference>
<sequence length="225" mass="23960">IKLRNMHVVVVLAGEVVLTREITRQLQGADLVIAADGGADRLGKNDYLPDVLVGDLDSVSQGMRNKLISRAVEVQRFPTDKDATDGELAIVEAVKRGATSITVLGSRGGPRADHELANLLLLADPRLKGIDVQLLTDTTIIRAIGPGQHMLDVEPGCTISIVPISSIVRGVSVSGVCWPLTNSDLNLGSTLSVSNRAIDKKITVDISSGTALIYRDFHSINKTGH</sequence>
<dbReference type="GO" id="GO:0006772">
    <property type="term" value="P:thiamine metabolic process"/>
    <property type="evidence" value="ECO:0007669"/>
    <property type="project" value="InterPro"/>
</dbReference>
<dbReference type="Pfam" id="PF04263">
    <property type="entry name" value="TPK_catalytic"/>
    <property type="match status" value="1"/>
</dbReference>
<reference evidence="6" key="1">
    <citation type="submission" date="2018-05" db="EMBL/GenBank/DDBJ databases">
        <authorList>
            <person name="Lanie J.A."/>
            <person name="Ng W.-L."/>
            <person name="Kazmierczak K.M."/>
            <person name="Andrzejewski T.M."/>
            <person name="Davidsen T.M."/>
            <person name="Wayne K.J."/>
            <person name="Tettelin H."/>
            <person name="Glass J.I."/>
            <person name="Rusch D."/>
            <person name="Podicherti R."/>
            <person name="Tsui H.-C.T."/>
            <person name="Winkler M.E."/>
        </authorList>
    </citation>
    <scope>NUCLEOTIDE SEQUENCE</scope>
</reference>
<dbReference type="InterPro" id="IPR007371">
    <property type="entry name" value="TPK_catalytic"/>
</dbReference>
<feature type="domain" description="Thiamin pyrophosphokinase thiamin-binding" evidence="5">
    <location>
        <begin position="147"/>
        <end position="212"/>
    </location>
</feature>
<dbReference type="InterPro" id="IPR053149">
    <property type="entry name" value="TPK"/>
</dbReference>
<evidence type="ECO:0000313" key="6">
    <source>
        <dbReference type="EMBL" id="SVD87888.1"/>
    </source>
</evidence>
<dbReference type="InterPro" id="IPR036371">
    <property type="entry name" value="TPK_B1-bd_sf"/>
</dbReference>
<dbReference type="GO" id="GO:0016301">
    <property type="term" value="F:kinase activity"/>
    <property type="evidence" value="ECO:0007669"/>
    <property type="project" value="UniProtKB-KW"/>
</dbReference>
<organism evidence="6">
    <name type="scientific">marine metagenome</name>
    <dbReference type="NCBI Taxonomy" id="408172"/>
    <lineage>
        <taxon>unclassified sequences</taxon>
        <taxon>metagenomes</taxon>
        <taxon>ecological metagenomes</taxon>
    </lineage>
</organism>
<dbReference type="GO" id="GO:0009229">
    <property type="term" value="P:thiamine diphosphate biosynthetic process"/>
    <property type="evidence" value="ECO:0007669"/>
    <property type="project" value="InterPro"/>
</dbReference>
<dbReference type="PANTHER" id="PTHR41299">
    <property type="entry name" value="THIAMINE PYROPHOSPHOKINASE"/>
    <property type="match status" value="1"/>
</dbReference>
<name>A0A382YZF7_9ZZZZ</name>
<feature type="non-terminal residue" evidence="6">
    <location>
        <position position="1"/>
    </location>
</feature>
<proteinExistence type="predicted"/>
<dbReference type="GO" id="GO:0005524">
    <property type="term" value="F:ATP binding"/>
    <property type="evidence" value="ECO:0007669"/>
    <property type="project" value="UniProtKB-KW"/>
</dbReference>
<evidence type="ECO:0000256" key="2">
    <source>
        <dbReference type="ARBA" id="ARBA00022741"/>
    </source>
</evidence>
<dbReference type="SMART" id="SM00983">
    <property type="entry name" value="TPK_B1_binding"/>
    <property type="match status" value="1"/>
</dbReference>
<dbReference type="Pfam" id="PF04265">
    <property type="entry name" value="TPK_B1_binding"/>
    <property type="match status" value="1"/>
</dbReference>
<dbReference type="InterPro" id="IPR007373">
    <property type="entry name" value="Thiamin_PyroPKinase_B1-bd"/>
</dbReference>
<keyword evidence="3" id="KW-0418">Kinase</keyword>
<dbReference type="Gene3D" id="3.40.50.10240">
    <property type="entry name" value="Thiamin pyrophosphokinase, catalytic domain"/>
    <property type="match status" value="1"/>
</dbReference>
<keyword evidence="4" id="KW-0067">ATP-binding</keyword>
<evidence type="ECO:0000256" key="4">
    <source>
        <dbReference type="ARBA" id="ARBA00022840"/>
    </source>
</evidence>
<evidence type="ECO:0000256" key="3">
    <source>
        <dbReference type="ARBA" id="ARBA00022777"/>
    </source>
</evidence>
<gene>
    <name evidence="6" type="ORF">METZ01_LOCUS440742</name>
</gene>
<dbReference type="CDD" id="cd07995">
    <property type="entry name" value="TPK"/>
    <property type="match status" value="1"/>
</dbReference>
<dbReference type="EMBL" id="UINC01179280">
    <property type="protein sequence ID" value="SVD87888.1"/>
    <property type="molecule type" value="Genomic_DNA"/>
</dbReference>
<dbReference type="SUPFAM" id="SSF63999">
    <property type="entry name" value="Thiamin pyrophosphokinase, catalytic domain"/>
    <property type="match status" value="1"/>
</dbReference>
<accession>A0A382YZF7</accession>
<evidence type="ECO:0000256" key="1">
    <source>
        <dbReference type="ARBA" id="ARBA00022679"/>
    </source>
</evidence>
<evidence type="ECO:0000259" key="5">
    <source>
        <dbReference type="SMART" id="SM00983"/>
    </source>
</evidence>
<dbReference type="InterPro" id="IPR036759">
    <property type="entry name" value="TPK_catalytic_sf"/>
</dbReference>
<keyword evidence="1" id="KW-0808">Transferase</keyword>
<dbReference type="SUPFAM" id="SSF63862">
    <property type="entry name" value="Thiamin pyrophosphokinase, substrate-binding domain"/>
    <property type="match status" value="1"/>
</dbReference>
<dbReference type="PANTHER" id="PTHR41299:SF1">
    <property type="entry name" value="THIAMINE PYROPHOSPHOKINASE"/>
    <property type="match status" value="1"/>
</dbReference>
<keyword evidence="2" id="KW-0547">Nucleotide-binding</keyword>
<dbReference type="GO" id="GO:0004788">
    <property type="term" value="F:thiamine diphosphokinase activity"/>
    <property type="evidence" value="ECO:0007669"/>
    <property type="project" value="InterPro"/>
</dbReference>
<protein>
    <recommendedName>
        <fullName evidence="5">Thiamin pyrophosphokinase thiamin-binding domain-containing protein</fullName>
    </recommendedName>
</protein>
<dbReference type="GO" id="GO:0030975">
    <property type="term" value="F:thiamine binding"/>
    <property type="evidence" value="ECO:0007669"/>
    <property type="project" value="InterPro"/>
</dbReference>
<dbReference type="AlphaFoldDB" id="A0A382YZF7"/>
<dbReference type="NCBIfam" id="TIGR01378">
    <property type="entry name" value="thi_PPkinase"/>
    <property type="match status" value="1"/>
</dbReference>